<reference evidence="1 2" key="1">
    <citation type="journal article" date="2021" name="Hortic Res">
        <title>High-quality reference genome and annotation aids understanding of berry development for evergreen blueberry (Vaccinium darrowii).</title>
        <authorList>
            <person name="Yu J."/>
            <person name="Hulse-Kemp A.M."/>
            <person name="Babiker E."/>
            <person name="Staton M."/>
        </authorList>
    </citation>
    <scope>NUCLEOTIDE SEQUENCE [LARGE SCALE GENOMIC DNA]</scope>
    <source>
        <strain evidence="2">cv. NJ 8807/NJ 8810</strain>
        <tissue evidence="1">Young leaf</tissue>
    </source>
</reference>
<name>A0ACB7YWR5_9ERIC</name>
<dbReference type="EMBL" id="CM037153">
    <property type="protein sequence ID" value="KAH7857723.1"/>
    <property type="molecule type" value="Genomic_DNA"/>
</dbReference>
<protein>
    <submittedName>
        <fullName evidence="1">Uncharacterized protein</fullName>
    </submittedName>
</protein>
<evidence type="ECO:0000313" key="1">
    <source>
        <dbReference type="EMBL" id="KAH7857723.1"/>
    </source>
</evidence>
<sequence length="455" mass="50336">MDSCVRLLLVTFPGQGHINPSLQFAKRLVKMGVDVTYTTAFSALNRMTKNSPAPPGLTFFGFSDGHDDRVMPDDVNQYMEELKSRGSEAAAKLITSEAERGQPFMHVVYTTLIPWVGQVAKDLHVPSTFLWIQPATILDIYYYYFNGYGDTIGSNMNDPSCSIELPGLPPVTGSDLPSFLLASNTNNFALPLFKKHFDLIDAQKNPKVLVNSFDALESEALRAIEKLNMVAVGPLIPSAFLDGKDLSDTSFGGDLYRDSKAYVNWLDSKPSESVIYAAFGSYTPIAKQQIEEIEHGLLACGMPFLWVVRATEEEKLSCKDKLQQQGMIVPWCSQVEVLSHPSVGCFVSHCGWNSSLESLVSGVPVVAFPQWSDQVTNAKLIEDVWKTGTRVKPNPDGIVQRDEIKRCIEMVMGGDEMRTNAKKWKDLAREAGKEGGSSDKNLKTFVNEVRASKVQ</sequence>
<dbReference type="Proteomes" id="UP000828048">
    <property type="component" value="Chromosome 3"/>
</dbReference>
<proteinExistence type="predicted"/>
<organism evidence="1 2">
    <name type="scientific">Vaccinium darrowii</name>
    <dbReference type="NCBI Taxonomy" id="229202"/>
    <lineage>
        <taxon>Eukaryota</taxon>
        <taxon>Viridiplantae</taxon>
        <taxon>Streptophyta</taxon>
        <taxon>Embryophyta</taxon>
        <taxon>Tracheophyta</taxon>
        <taxon>Spermatophyta</taxon>
        <taxon>Magnoliopsida</taxon>
        <taxon>eudicotyledons</taxon>
        <taxon>Gunneridae</taxon>
        <taxon>Pentapetalae</taxon>
        <taxon>asterids</taxon>
        <taxon>Ericales</taxon>
        <taxon>Ericaceae</taxon>
        <taxon>Vaccinioideae</taxon>
        <taxon>Vaccinieae</taxon>
        <taxon>Vaccinium</taxon>
    </lineage>
</organism>
<keyword evidence="2" id="KW-1185">Reference proteome</keyword>
<gene>
    <name evidence="1" type="ORF">Vadar_015860</name>
</gene>
<evidence type="ECO:0000313" key="2">
    <source>
        <dbReference type="Proteomes" id="UP000828048"/>
    </source>
</evidence>
<accession>A0ACB7YWR5</accession>
<comment type="caution">
    <text evidence="1">The sequence shown here is derived from an EMBL/GenBank/DDBJ whole genome shotgun (WGS) entry which is preliminary data.</text>
</comment>